<protein>
    <recommendedName>
        <fullName evidence="3">Protein-glutamine gamma-glutamyltransferase-like C-terminal domain-containing protein</fullName>
    </recommendedName>
</protein>
<gene>
    <name evidence="4" type="ORF">GCM10010529_25380</name>
</gene>
<evidence type="ECO:0000259" key="3">
    <source>
        <dbReference type="Pfam" id="PF13559"/>
    </source>
</evidence>
<feature type="domain" description="Protein-glutamine gamma-glutamyltransferase-like C-terminal" evidence="3">
    <location>
        <begin position="144"/>
        <end position="209"/>
    </location>
</feature>
<keyword evidence="2" id="KW-0812">Transmembrane</keyword>
<evidence type="ECO:0000256" key="2">
    <source>
        <dbReference type="SAM" id="Phobius"/>
    </source>
</evidence>
<evidence type="ECO:0000313" key="5">
    <source>
        <dbReference type="Proteomes" id="UP001500236"/>
    </source>
</evidence>
<feature type="region of interest" description="Disordered" evidence="1">
    <location>
        <begin position="8"/>
        <end position="32"/>
    </location>
</feature>
<feature type="transmembrane region" description="Helical" evidence="2">
    <location>
        <begin position="79"/>
        <end position="99"/>
    </location>
</feature>
<dbReference type="Proteomes" id="UP001500236">
    <property type="component" value="Unassembled WGS sequence"/>
</dbReference>
<name>A0ABP6M480_9MICC</name>
<keyword evidence="2" id="KW-0472">Membrane</keyword>
<keyword evidence="5" id="KW-1185">Reference proteome</keyword>
<dbReference type="RefSeq" id="WP_344682658.1">
    <property type="nucleotide sequence ID" value="NZ_BAAAVT010000017.1"/>
</dbReference>
<dbReference type="Pfam" id="PF13559">
    <property type="entry name" value="DUF4129"/>
    <property type="match status" value="1"/>
</dbReference>
<sequence>MLLVAITPPTDLPGPVPSPLSASTPLAPSPDEGRELLERELADPTYQREFTGPVRQAIEDFLAWLSDRMGSIGGVDIPYGPLIIMVLLIAAIVLIILLVRPRLQRTGSADEALTIEPGISSDELRARAEEHRRAGRADECFRDLYRAVVRAAEEREILTELMGRTATEAARELTAVFPSHGPRIGTAAELFNLSRYGGRSLTAQDCEDLSGLDATLAAAEPQTSQSPAAPQVVAPR</sequence>
<organism evidence="4 5">
    <name type="scientific">Nesterenkonia aethiopica</name>
    <dbReference type="NCBI Taxonomy" id="269144"/>
    <lineage>
        <taxon>Bacteria</taxon>
        <taxon>Bacillati</taxon>
        <taxon>Actinomycetota</taxon>
        <taxon>Actinomycetes</taxon>
        <taxon>Micrococcales</taxon>
        <taxon>Micrococcaceae</taxon>
        <taxon>Nesterenkonia</taxon>
    </lineage>
</organism>
<accession>A0ABP6M480</accession>
<proteinExistence type="predicted"/>
<dbReference type="EMBL" id="BAAAVT010000017">
    <property type="protein sequence ID" value="GAA3072159.1"/>
    <property type="molecule type" value="Genomic_DNA"/>
</dbReference>
<dbReference type="InterPro" id="IPR025403">
    <property type="entry name" value="TgpA-like_C"/>
</dbReference>
<feature type="compositionally biased region" description="Low complexity" evidence="1">
    <location>
        <begin position="19"/>
        <end position="30"/>
    </location>
</feature>
<evidence type="ECO:0000256" key="1">
    <source>
        <dbReference type="SAM" id="MobiDB-lite"/>
    </source>
</evidence>
<keyword evidence="2" id="KW-1133">Transmembrane helix</keyword>
<reference evidence="5" key="1">
    <citation type="journal article" date="2019" name="Int. J. Syst. Evol. Microbiol.">
        <title>The Global Catalogue of Microorganisms (GCM) 10K type strain sequencing project: providing services to taxonomists for standard genome sequencing and annotation.</title>
        <authorList>
            <consortium name="The Broad Institute Genomics Platform"/>
            <consortium name="The Broad Institute Genome Sequencing Center for Infectious Disease"/>
            <person name="Wu L."/>
            <person name="Ma J."/>
        </authorList>
    </citation>
    <scope>NUCLEOTIDE SEQUENCE [LARGE SCALE GENOMIC DNA]</scope>
    <source>
        <strain evidence="5">JCM 14309</strain>
    </source>
</reference>
<evidence type="ECO:0000313" key="4">
    <source>
        <dbReference type="EMBL" id="GAA3072159.1"/>
    </source>
</evidence>
<comment type="caution">
    <text evidence="4">The sequence shown here is derived from an EMBL/GenBank/DDBJ whole genome shotgun (WGS) entry which is preliminary data.</text>
</comment>